<sequence length="213" mass="23656">MTLGDHNNLGRSEEFKKITPPEAVLGAYGVHKERTDRTQNVEYAFNLALFLETRIFSGILSTMISGLLYFGYALAILPSVTLQAFEEHRAQANIAVTDLSVFVARDYQAMMHVDDADHSVFSAGAVFSLDRDGTKTQGGDLVYGSHGFLLELRSNMVWTWKAQSLPHCTARMNINKEFPRFTLAFALNKYTVINVIRDVKARISSGLTDASGL</sequence>
<gene>
    <name evidence="2" type="ORF">M427DRAFT_137864</name>
</gene>
<dbReference type="EMBL" id="KQ965796">
    <property type="protein sequence ID" value="KXS11775.1"/>
    <property type="molecule type" value="Genomic_DNA"/>
</dbReference>
<keyword evidence="3" id="KW-1185">Reference proteome</keyword>
<organism evidence="2 3">
    <name type="scientific">Gonapodya prolifera (strain JEL478)</name>
    <name type="common">Monoblepharis prolifera</name>
    <dbReference type="NCBI Taxonomy" id="1344416"/>
    <lineage>
        <taxon>Eukaryota</taxon>
        <taxon>Fungi</taxon>
        <taxon>Fungi incertae sedis</taxon>
        <taxon>Chytridiomycota</taxon>
        <taxon>Chytridiomycota incertae sedis</taxon>
        <taxon>Monoblepharidomycetes</taxon>
        <taxon>Monoblepharidales</taxon>
        <taxon>Gonapodyaceae</taxon>
        <taxon>Gonapodya</taxon>
    </lineage>
</organism>
<name>A0A139A5M5_GONPJ</name>
<evidence type="ECO:0000313" key="3">
    <source>
        <dbReference type="Proteomes" id="UP000070544"/>
    </source>
</evidence>
<feature type="transmembrane region" description="Helical" evidence="1">
    <location>
        <begin position="55"/>
        <end position="77"/>
    </location>
</feature>
<keyword evidence="1" id="KW-1133">Transmembrane helix</keyword>
<keyword evidence="1" id="KW-0812">Transmembrane</keyword>
<keyword evidence="1" id="KW-0472">Membrane</keyword>
<protein>
    <submittedName>
        <fullName evidence="2">Uncharacterized protein</fullName>
    </submittedName>
</protein>
<reference evidence="2 3" key="1">
    <citation type="journal article" date="2015" name="Genome Biol. Evol.">
        <title>Phylogenomic analyses indicate that early fungi evolved digesting cell walls of algal ancestors of land plants.</title>
        <authorList>
            <person name="Chang Y."/>
            <person name="Wang S."/>
            <person name="Sekimoto S."/>
            <person name="Aerts A.L."/>
            <person name="Choi C."/>
            <person name="Clum A."/>
            <person name="LaButti K.M."/>
            <person name="Lindquist E.A."/>
            <person name="Yee Ngan C."/>
            <person name="Ohm R.A."/>
            <person name="Salamov A.A."/>
            <person name="Grigoriev I.V."/>
            <person name="Spatafora J.W."/>
            <person name="Berbee M.L."/>
        </authorList>
    </citation>
    <scope>NUCLEOTIDE SEQUENCE [LARGE SCALE GENOMIC DNA]</scope>
    <source>
        <strain evidence="2 3">JEL478</strain>
    </source>
</reference>
<evidence type="ECO:0000256" key="1">
    <source>
        <dbReference type="SAM" id="Phobius"/>
    </source>
</evidence>
<accession>A0A139A5M5</accession>
<dbReference type="OrthoDB" id="10643799at2759"/>
<proteinExistence type="predicted"/>
<dbReference type="AlphaFoldDB" id="A0A139A5M5"/>
<dbReference type="Proteomes" id="UP000070544">
    <property type="component" value="Unassembled WGS sequence"/>
</dbReference>
<evidence type="ECO:0000313" key="2">
    <source>
        <dbReference type="EMBL" id="KXS11775.1"/>
    </source>
</evidence>